<evidence type="ECO:0000313" key="3">
    <source>
        <dbReference type="Proteomes" id="UP001211987"/>
    </source>
</evidence>
<feature type="transmembrane region" description="Helical" evidence="1">
    <location>
        <begin position="397"/>
        <end position="419"/>
    </location>
</feature>
<feature type="transmembrane region" description="Helical" evidence="1">
    <location>
        <begin position="308"/>
        <end position="328"/>
    </location>
</feature>
<feature type="transmembrane region" description="Helical" evidence="1">
    <location>
        <begin position="713"/>
        <end position="734"/>
    </location>
</feature>
<feature type="transmembrane region" description="Helical" evidence="1">
    <location>
        <begin position="248"/>
        <end position="274"/>
    </location>
</feature>
<feature type="transmembrane region" description="Helical" evidence="1">
    <location>
        <begin position="688"/>
        <end position="706"/>
    </location>
</feature>
<keyword evidence="1" id="KW-0472">Membrane</keyword>
<keyword evidence="1" id="KW-0812">Transmembrane</keyword>
<feature type="transmembrane region" description="Helical" evidence="1">
    <location>
        <begin position="652"/>
        <end position="673"/>
    </location>
</feature>
<proteinExistence type="predicted"/>
<comment type="caution">
    <text evidence="2">The sequence shown here is derived from an EMBL/GenBank/DDBJ whole genome shotgun (WGS) entry which is preliminary data.</text>
</comment>
<dbReference type="Pfam" id="PF09913">
    <property type="entry name" value="DUF2142"/>
    <property type="match status" value="1"/>
</dbReference>
<feature type="transmembrane region" description="Helical" evidence="1">
    <location>
        <begin position="537"/>
        <end position="553"/>
    </location>
</feature>
<name>A0AB35ISG2_9FIRM</name>
<dbReference type="EMBL" id="JAQLKE010000052">
    <property type="protein sequence ID" value="MDB7085760.1"/>
    <property type="molecule type" value="Genomic_DNA"/>
</dbReference>
<feature type="transmembrane region" description="Helical" evidence="1">
    <location>
        <begin position="498"/>
        <end position="525"/>
    </location>
</feature>
<dbReference type="RefSeq" id="WP_217294624.1">
    <property type="nucleotide sequence ID" value="NZ_JAHOLO010000027.1"/>
</dbReference>
<evidence type="ECO:0000313" key="2">
    <source>
        <dbReference type="EMBL" id="MDB7085760.1"/>
    </source>
</evidence>
<feature type="transmembrane region" description="Helical" evidence="1">
    <location>
        <begin position="207"/>
        <end position="228"/>
    </location>
</feature>
<dbReference type="Proteomes" id="UP001211987">
    <property type="component" value="Unassembled WGS sequence"/>
</dbReference>
<feature type="transmembrane region" description="Helical" evidence="1">
    <location>
        <begin position="431"/>
        <end position="455"/>
    </location>
</feature>
<organism evidence="2 3">
    <name type="scientific">Thomasclavelia ramosa</name>
    <dbReference type="NCBI Taxonomy" id="1547"/>
    <lineage>
        <taxon>Bacteria</taxon>
        <taxon>Bacillati</taxon>
        <taxon>Bacillota</taxon>
        <taxon>Erysipelotrichia</taxon>
        <taxon>Erysipelotrichales</taxon>
        <taxon>Coprobacillaceae</taxon>
        <taxon>Thomasclavelia</taxon>
    </lineage>
</organism>
<feature type="transmembrane region" description="Helical" evidence="1">
    <location>
        <begin position="280"/>
        <end position="301"/>
    </location>
</feature>
<gene>
    <name evidence="2" type="ORF">PM738_18335</name>
</gene>
<evidence type="ECO:0000256" key="1">
    <source>
        <dbReference type="SAM" id="Phobius"/>
    </source>
</evidence>
<dbReference type="InterPro" id="IPR018674">
    <property type="entry name" value="DUF2142_membrane"/>
</dbReference>
<reference evidence="2" key="1">
    <citation type="submission" date="2023-01" db="EMBL/GenBank/DDBJ databases">
        <title>Human gut microbiome strain richness.</title>
        <authorList>
            <person name="Chen-Liaw A."/>
        </authorList>
    </citation>
    <scope>NUCLEOTIDE SEQUENCE</scope>
    <source>
        <strain evidence="2">1001217st2_G6_1001217B_191108</strain>
    </source>
</reference>
<sequence length="735" mass="84388">MTDRKVKKIMMSQLKKSKNKIILATIFLLSIVLCYFASVSTTLAYKSYNGLDPASIGKLNDSEEKNNYQSELDNNPSIKTTRLTNGDMLNQDIWVDAVYLDNIMFNIQVNDDTILDISILDERGNVIYNGKSNVQSGFSTIDLDINSKRYDRKTKFTLKIEVVSSKETLIDVYNCTYPDGSLKINDKSQNNVILTKIVGSIDIYKEKTIICIIIVLVLLILTGLFSLYREYGRFYKFINKKLTSFGNIFYLVSEWLAFLALLYVFLNFFCSWVYAQQINLFYLVLFVYFLGIFIFAFLMLLQKYKNNIPMLFLIIAVPVGLTYIFAMLPEQVPDENAHFAKAYLTSTFNFTSTTDFKITTNFNSFGIKNYNDILPAVFNFDNYQSLKISHEACAYNFILYIIPGIVIFVTRVLCLSVYASFYLGRMANLIIFLYFSYNTIKLVPVGKWIFFIYLFNPMLLQQAASFSADSLINNVCIFSVAYFLKLKFSDEAISNKDIIIVMSMLGFILVTKYVYLPLFGVYLLVFNKLIKINRQQIILMITCIAVIICYYILSKELGKNATALVAQSEYVKNMGIDQGKQIKFLLSNPTNIFNMIIETFKAKGSFYLQTFAGKLGWLAIDINKVSYLGYYLLLGTSIFYSSKYDLKFKERIWIVTVSLIVICLVILGLYLQWTTVGTFVTEGVQGRYFIPCMITLLVGIGGIKKLKISRYEIILPITICFLEMLVLIDIIKYFI</sequence>
<accession>A0AB35ISG2</accession>
<protein>
    <submittedName>
        <fullName evidence="2">DUF2142 domain-containing protein</fullName>
    </submittedName>
</protein>
<keyword evidence="1" id="KW-1133">Transmembrane helix</keyword>
<dbReference type="AlphaFoldDB" id="A0AB35ISG2"/>